<sequence length="91" mass="9849">MMKIQLTIAALGVASLLSFGANAASMVTNQQAQDMNLQPLNQTISVSGINGDQTNIRQVLSEKADAQGAGHYRVIENNRDDTFHVTAELYK</sequence>
<evidence type="ECO:0000259" key="3">
    <source>
        <dbReference type="Pfam" id="PF07338"/>
    </source>
</evidence>
<evidence type="ECO:0000256" key="2">
    <source>
        <dbReference type="SAM" id="SignalP"/>
    </source>
</evidence>
<evidence type="ECO:0000313" key="4">
    <source>
        <dbReference type="EMBL" id="ADD78718.1"/>
    </source>
</evidence>
<proteinExistence type="predicted"/>
<dbReference type="STRING" id="706191.PANA_3551"/>
<dbReference type="eggNOG" id="ENOG503409T">
    <property type="taxonomic scope" value="Bacteria"/>
</dbReference>
<keyword evidence="5" id="KW-1185">Reference proteome</keyword>
<dbReference type="SUPFAM" id="SSF159871">
    <property type="entry name" value="YdgH-like"/>
    <property type="match status" value="1"/>
</dbReference>
<accession>D4GCA7</accession>
<dbReference type="Proteomes" id="UP000001702">
    <property type="component" value="Chromosome"/>
</dbReference>
<organism evidence="4 5">
    <name type="scientific">Pantoea ananatis (strain LMG 20103)</name>
    <dbReference type="NCBI Taxonomy" id="706191"/>
    <lineage>
        <taxon>Bacteria</taxon>
        <taxon>Pseudomonadati</taxon>
        <taxon>Pseudomonadota</taxon>
        <taxon>Gammaproteobacteria</taxon>
        <taxon>Enterobacterales</taxon>
        <taxon>Erwiniaceae</taxon>
        <taxon>Pantoea</taxon>
    </lineage>
</organism>
<dbReference type="PANTHER" id="PTHR34156:SF5">
    <property type="entry name" value="OUTER MEMBRANE PROTEIN"/>
    <property type="match status" value="1"/>
</dbReference>
<feature type="chain" id="PRO_5003057305" evidence="2">
    <location>
        <begin position="24"/>
        <end position="91"/>
    </location>
</feature>
<name>D4GCA7_PANAM</name>
<feature type="domain" description="YdgH/BhsA/McbA-like" evidence="3">
    <location>
        <begin position="43"/>
        <end position="91"/>
    </location>
</feature>
<dbReference type="PANTHER" id="PTHR34156">
    <property type="entry name" value="OUTER MEMBRANE PROTEIN-RELATED-RELATED"/>
    <property type="match status" value="1"/>
</dbReference>
<keyword evidence="1 2" id="KW-0732">Signal</keyword>
<dbReference type="InterPro" id="IPR036275">
    <property type="entry name" value="YdgH-like_sf"/>
</dbReference>
<evidence type="ECO:0000313" key="5">
    <source>
        <dbReference type="Proteomes" id="UP000001702"/>
    </source>
</evidence>
<feature type="signal peptide" evidence="2">
    <location>
        <begin position="1"/>
        <end position="23"/>
    </location>
</feature>
<dbReference type="AlphaFoldDB" id="D4GCA7"/>
<dbReference type="EMBL" id="CP001875">
    <property type="protein sequence ID" value="ADD78718.1"/>
    <property type="molecule type" value="Genomic_DNA"/>
</dbReference>
<dbReference type="Pfam" id="PF07338">
    <property type="entry name" value="YdgH_BhsA-like"/>
    <property type="match status" value="1"/>
</dbReference>
<gene>
    <name evidence="4" type="primary">yhcN</name>
    <name evidence="4" type="ordered locus">PANA_3551</name>
</gene>
<reference evidence="4 5" key="1">
    <citation type="journal article" date="2010" name="J. Bacteriol.">
        <title>Genome sequence of Pantoea ananatis LMG20103, the causative agent of Eucalyptus blight and dieback.</title>
        <authorList>
            <person name="De Maayer P."/>
            <person name="Chan W.Y."/>
            <person name="Venter S.N."/>
            <person name="Toth I.K."/>
            <person name="Birch P.R."/>
            <person name="Joubert F."/>
            <person name="Coutinho T.A."/>
        </authorList>
    </citation>
    <scope>NUCLEOTIDE SEQUENCE [LARGE SCALE GENOMIC DNA]</scope>
    <source>
        <strain evidence="4 5">LMG 20103</strain>
    </source>
</reference>
<dbReference type="HOGENOM" id="CLU_158602_1_2_6"/>
<protein>
    <submittedName>
        <fullName evidence="4">YhcN</fullName>
    </submittedName>
</protein>
<dbReference type="InterPro" id="IPR025543">
    <property type="entry name" value="Dodecin-like"/>
</dbReference>
<dbReference type="Gene3D" id="3.30.1660.10">
    <property type="entry name" value="Flavin-binding protein dodecin"/>
    <property type="match status" value="1"/>
</dbReference>
<evidence type="ECO:0000256" key="1">
    <source>
        <dbReference type="ARBA" id="ARBA00022729"/>
    </source>
</evidence>
<dbReference type="InterPro" id="IPR051096">
    <property type="entry name" value="BhsA/McbA_stress_biofilm_assoc"/>
</dbReference>
<dbReference type="KEGG" id="pam:PANA_3551"/>
<dbReference type="InterPro" id="IPR010854">
    <property type="entry name" value="YdgH/BhsA/McbA-like_dom"/>
</dbReference>